<evidence type="ECO:0000313" key="3">
    <source>
        <dbReference type="Proteomes" id="UP000016922"/>
    </source>
</evidence>
<proteinExistence type="predicted"/>
<dbReference type="HOGENOM" id="CLU_990616_0_0_1"/>
<sequence length="281" mass="31882">MSLTPSTYFYGLEPSPPYPIKRSQASGRFRDVQPLPLETGSPYLRNPVIQTRGCKFCVPVLYYPAHCELHFHIREFIPENMRYCGECGKFTRSLAEKKYPTAIRAGNAGLRPAPLDVTPGLGANTLPVLTLEDRVTRIEGRVRELRESDERWPNSSSQLEFTPVDAAPVLLATDVPVEDALIELSDRIRRLEGRTVRERDAKERLSGSSGQQPTNTPSSQHSPRSKTALWELTSSDGRSAICGRCSVPYMQRYEGGRRMLNTRRPGQKLRVWYNREEEEDE</sequence>
<dbReference type="OrthoDB" id="3445164at2759"/>
<feature type="region of interest" description="Disordered" evidence="1">
    <location>
        <begin position="198"/>
        <end position="226"/>
    </location>
</feature>
<dbReference type="EMBL" id="KE145354">
    <property type="protein sequence ID" value="EPE35376.1"/>
    <property type="molecule type" value="Genomic_DNA"/>
</dbReference>
<dbReference type="GeneID" id="19470117"/>
<dbReference type="Proteomes" id="UP000016922">
    <property type="component" value="Unassembled WGS sequence"/>
</dbReference>
<protein>
    <submittedName>
        <fullName evidence="2">Uncharacterized protein</fullName>
    </submittedName>
</protein>
<name>S3DTW0_GLAL2</name>
<evidence type="ECO:0000313" key="2">
    <source>
        <dbReference type="EMBL" id="EPE35376.1"/>
    </source>
</evidence>
<organism evidence="2 3">
    <name type="scientific">Glarea lozoyensis (strain ATCC 20868 / MF5171)</name>
    <dbReference type="NCBI Taxonomy" id="1116229"/>
    <lineage>
        <taxon>Eukaryota</taxon>
        <taxon>Fungi</taxon>
        <taxon>Dikarya</taxon>
        <taxon>Ascomycota</taxon>
        <taxon>Pezizomycotina</taxon>
        <taxon>Leotiomycetes</taxon>
        <taxon>Helotiales</taxon>
        <taxon>Helotiaceae</taxon>
        <taxon>Glarea</taxon>
    </lineage>
</organism>
<keyword evidence="3" id="KW-1185">Reference proteome</keyword>
<reference evidence="2 3" key="1">
    <citation type="journal article" date="2013" name="BMC Genomics">
        <title>Genomics-driven discovery of the pneumocandin biosynthetic gene cluster in the fungus Glarea lozoyensis.</title>
        <authorList>
            <person name="Chen L."/>
            <person name="Yue Q."/>
            <person name="Zhang X."/>
            <person name="Xiang M."/>
            <person name="Wang C."/>
            <person name="Li S."/>
            <person name="Che Y."/>
            <person name="Ortiz-Lopez F.J."/>
            <person name="Bills G.F."/>
            <person name="Liu X."/>
            <person name="An Z."/>
        </authorList>
    </citation>
    <scope>NUCLEOTIDE SEQUENCE [LARGE SCALE GENOMIC DNA]</scope>
    <source>
        <strain evidence="3">ATCC 20868 / MF5171</strain>
    </source>
</reference>
<dbReference type="RefSeq" id="XP_008077455.1">
    <property type="nucleotide sequence ID" value="XM_008079264.1"/>
</dbReference>
<gene>
    <name evidence="2" type="ORF">GLAREA_11075</name>
</gene>
<dbReference type="KEGG" id="glz:GLAREA_11075"/>
<dbReference type="AlphaFoldDB" id="S3DTW0"/>
<accession>S3DTW0</accession>
<evidence type="ECO:0000256" key="1">
    <source>
        <dbReference type="SAM" id="MobiDB-lite"/>
    </source>
</evidence>
<feature type="compositionally biased region" description="Polar residues" evidence="1">
    <location>
        <begin position="206"/>
        <end position="222"/>
    </location>
</feature>